<evidence type="ECO:0000313" key="3">
    <source>
        <dbReference type="Proteomes" id="UP000026960"/>
    </source>
</evidence>
<dbReference type="HOGENOM" id="CLU_2593549_0_0_1"/>
<evidence type="ECO:0000313" key="2">
    <source>
        <dbReference type="EnsemblPlants" id="OBART11G10640.1"/>
    </source>
</evidence>
<reference evidence="2" key="2">
    <citation type="submission" date="2015-03" db="UniProtKB">
        <authorList>
            <consortium name="EnsemblPlants"/>
        </authorList>
    </citation>
    <scope>IDENTIFICATION</scope>
</reference>
<accession>A0A0D3HKW9</accession>
<dbReference type="Proteomes" id="UP000026960">
    <property type="component" value="Chromosome 11"/>
</dbReference>
<proteinExistence type="predicted"/>
<dbReference type="PaxDb" id="65489-OBART11G10640.1"/>
<keyword evidence="3" id="KW-1185">Reference proteome</keyword>
<feature type="region of interest" description="Disordered" evidence="1">
    <location>
        <begin position="1"/>
        <end position="21"/>
    </location>
</feature>
<dbReference type="Gramene" id="OBART11G10640.1">
    <property type="protein sequence ID" value="OBART11G10640.1"/>
    <property type="gene ID" value="OBART11G10640"/>
</dbReference>
<sequence length="80" mass="8266">MAAAVTPLVSTSRLGTDPEPTVRSLYDDGDACLNDGYRSAVAVDRSATCGIQREMLQGEEAGHRGIDLARAQGEAAATTG</sequence>
<organism evidence="2">
    <name type="scientific">Oryza barthii</name>
    <dbReference type="NCBI Taxonomy" id="65489"/>
    <lineage>
        <taxon>Eukaryota</taxon>
        <taxon>Viridiplantae</taxon>
        <taxon>Streptophyta</taxon>
        <taxon>Embryophyta</taxon>
        <taxon>Tracheophyta</taxon>
        <taxon>Spermatophyta</taxon>
        <taxon>Magnoliopsida</taxon>
        <taxon>Liliopsida</taxon>
        <taxon>Poales</taxon>
        <taxon>Poaceae</taxon>
        <taxon>BOP clade</taxon>
        <taxon>Oryzoideae</taxon>
        <taxon>Oryzeae</taxon>
        <taxon>Oryzinae</taxon>
        <taxon>Oryza</taxon>
    </lineage>
</organism>
<reference evidence="2" key="1">
    <citation type="journal article" date="2009" name="Rice">
        <title>De Novo Next Generation Sequencing of Plant Genomes.</title>
        <authorList>
            <person name="Rounsley S."/>
            <person name="Marri P.R."/>
            <person name="Yu Y."/>
            <person name="He R."/>
            <person name="Sisneros N."/>
            <person name="Goicoechea J.L."/>
            <person name="Lee S.J."/>
            <person name="Angelova A."/>
            <person name="Kudrna D."/>
            <person name="Luo M."/>
            <person name="Affourtit J."/>
            <person name="Desany B."/>
            <person name="Knight J."/>
            <person name="Niazi F."/>
            <person name="Egholm M."/>
            <person name="Wing R.A."/>
        </authorList>
    </citation>
    <scope>NUCLEOTIDE SEQUENCE [LARGE SCALE GENOMIC DNA]</scope>
    <source>
        <strain evidence="2">cv. IRGC 105608</strain>
    </source>
</reference>
<evidence type="ECO:0000256" key="1">
    <source>
        <dbReference type="SAM" id="MobiDB-lite"/>
    </source>
</evidence>
<dbReference type="AlphaFoldDB" id="A0A0D3HKW9"/>
<protein>
    <submittedName>
        <fullName evidence="2">Uncharacterized protein</fullName>
    </submittedName>
</protein>
<dbReference type="EnsemblPlants" id="OBART11G10640.1">
    <property type="protein sequence ID" value="OBART11G10640.1"/>
    <property type="gene ID" value="OBART11G10640"/>
</dbReference>
<name>A0A0D3HKW9_9ORYZ</name>